<organism evidence="13 14">
    <name type="scientific">Velamenicoccus archaeovorus</name>
    <dbReference type="NCBI Taxonomy" id="1930593"/>
    <lineage>
        <taxon>Bacteria</taxon>
        <taxon>Pseudomonadati</taxon>
        <taxon>Candidatus Omnitrophota</taxon>
        <taxon>Candidatus Velamenicoccus</taxon>
    </lineage>
</organism>
<evidence type="ECO:0000256" key="4">
    <source>
        <dbReference type="ARBA" id="ARBA00022478"/>
    </source>
</evidence>
<dbReference type="Pfam" id="PF01193">
    <property type="entry name" value="RNA_pol_L"/>
    <property type="match status" value="1"/>
</dbReference>
<dbReference type="CDD" id="cd06928">
    <property type="entry name" value="RNAP_alpha_NTD"/>
    <property type="match status" value="1"/>
</dbReference>
<name>A0A410P3V6_VELA1</name>
<keyword evidence="7 11" id="KW-0804">Transcription</keyword>
<dbReference type="EMBL" id="CP019384">
    <property type="protein sequence ID" value="QAT16813.1"/>
    <property type="molecule type" value="Genomic_DNA"/>
</dbReference>
<dbReference type="NCBIfam" id="NF003519">
    <property type="entry name" value="PRK05182.2-5"/>
    <property type="match status" value="1"/>
</dbReference>
<dbReference type="NCBIfam" id="NF003513">
    <property type="entry name" value="PRK05182.1-2"/>
    <property type="match status" value="1"/>
</dbReference>
<evidence type="ECO:0000256" key="1">
    <source>
        <dbReference type="ARBA" id="ARBA00007123"/>
    </source>
</evidence>
<dbReference type="EC" id="2.7.7.6" evidence="2 11"/>
<keyword evidence="14" id="KW-1185">Reference proteome</keyword>
<comment type="catalytic activity">
    <reaction evidence="10 11">
        <text>RNA(n) + a ribonucleoside 5'-triphosphate = RNA(n+1) + diphosphate</text>
        <dbReference type="Rhea" id="RHEA:21248"/>
        <dbReference type="Rhea" id="RHEA-COMP:14527"/>
        <dbReference type="Rhea" id="RHEA-COMP:17342"/>
        <dbReference type="ChEBI" id="CHEBI:33019"/>
        <dbReference type="ChEBI" id="CHEBI:61557"/>
        <dbReference type="ChEBI" id="CHEBI:140395"/>
        <dbReference type="EC" id="2.7.7.6"/>
    </reaction>
</comment>
<dbReference type="InterPro" id="IPR011263">
    <property type="entry name" value="DNA-dir_RNA_pol_RpoA/D/Rpb3"/>
</dbReference>
<dbReference type="NCBIfam" id="TIGR02027">
    <property type="entry name" value="rpoA"/>
    <property type="match status" value="1"/>
</dbReference>
<evidence type="ECO:0000256" key="6">
    <source>
        <dbReference type="ARBA" id="ARBA00022695"/>
    </source>
</evidence>
<proteinExistence type="inferred from homology"/>
<accession>A0A410P3V6</accession>
<evidence type="ECO:0000256" key="7">
    <source>
        <dbReference type="ARBA" id="ARBA00023163"/>
    </source>
</evidence>
<dbReference type="Gene3D" id="1.10.150.20">
    <property type="entry name" value="5' to 3' exonuclease, C-terminal subdomain"/>
    <property type="match status" value="1"/>
</dbReference>
<comment type="similarity">
    <text evidence="1 11">Belongs to the RNA polymerase alpha chain family.</text>
</comment>
<evidence type="ECO:0000313" key="13">
    <source>
        <dbReference type="EMBL" id="QAT16813.1"/>
    </source>
</evidence>
<dbReference type="Pfam" id="PF01000">
    <property type="entry name" value="RNA_pol_A_bac"/>
    <property type="match status" value="1"/>
</dbReference>
<evidence type="ECO:0000256" key="5">
    <source>
        <dbReference type="ARBA" id="ARBA00022679"/>
    </source>
</evidence>
<dbReference type="InterPro" id="IPR011262">
    <property type="entry name" value="DNA-dir_RNA_pol_insert"/>
</dbReference>
<dbReference type="OrthoDB" id="9805706at2"/>
<dbReference type="InterPro" id="IPR011260">
    <property type="entry name" value="RNAP_asu_C"/>
</dbReference>
<dbReference type="GO" id="GO:0003899">
    <property type="term" value="F:DNA-directed RNA polymerase activity"/>
    <property type="evidence" value="ECO:0007669"/>
    <property type="project" value="UniProtKB-UniRule"/>
</dbReference>
<dbReference type="AlphaFoldDB" id="A0A410P3V6"/>
<dbReference type="SMART" id="SM00662">
    <property type="entry name" value="RPOLD"/>
    <property type="match status" value="1"/>
</dbReference>
<comment type="function">
    <text evidence="11">DNA-dependent RNA polymerase catalyzes the transcription of DNA into RNA using the four ribonucleoside triphosphates as substrates.</text>
</comment>
<dbReference type="Gene3D" id="3.30.1360.10">
    <property type="entry name" value="RNA polymerase, RBP11-like subunit"/>
    <property type="match status" value="1"/>
</dbReference>
<dbReference type="InterPro" id="IPR011773">
    <property type="entry name" value="DNA-dir_RpoA"/>
</dbReference>
<dbReference type="Pfam" id="PF03118">
    <property type="entry name" value="RNA_pol_A_CTD"/>
    <property type="match status" value="1"/>
</dbReference>
<dbReference type="Gene3D" id="2.170.120.12">
    <property type="entry name" value="DNA-directed RNA polymerase, insert domain"/>
    <property type="match status" value="1"/>
</dbReference>
<dbReference type="FunFam" id="2.170.120.12:FF:000001">
    <property type="entry name" value="DNA-directed RNA polymerase subunit alpha"/>
    <property type="match status" value="1"/>
</dbReference>
<comment type="domain">
    <text evidence="11">The N-terminal domain is essential for RNAP assembly and basal transcription, whereas the C-terminal domain is involved in interaction with transcriptional regulators and with upstream promoter elements.</text>
</comment>
<evidence type="ECO:0000259" key="12">
    <source>
        <dbReference type="SMART" id="SM00662"/>
    </source>
</evidence>
<dbReference type="GO" id="GO:0046983">
    <property type="term" value="F:protein dimerization activity"/>
    <property type="evidence" value="ECO:0007669"/>
    <property type="project" value="InterPro"/>
</dbReference>
<feature type="domain" description="DNA-directed RNA polymerase RpoA/D/Rpb3-type" evidence="12">
    <location>
        <begin position="25"/>
        <end position="232"/>
    </location>
</feature>
<protein>
    <recommendedName>
        <fullName evidence="3 11">DNA-directed RNA polymerase subunit alpha</fullName>
        <shortName evidence="11">RNAP subunit alpha</shortName>
        <ecNumber evidence="2 11">2.7.7.6</ecNumber>
    </recommendedName>
    <alternativeName>
        <fullName evidence="9 11">RNA polymerase subunit alpha</fullName>
    </alternativeName>
    <alternativeName>
        <fullName evidence="8 11">Transcriptase subunit alpha</fullName>
    </alternativeName>
</protein>
<feature type="region of interest" description="Alpha N-terminal domain (alpha-NTD)" evidence="11">
    <location>
        <begin position="1"/>
        <end position="237"/>
    </location>
</feature>
<evidence type="ECO:0000256" key="2">
    <source>
        <dbReference type="ARBA" id="ARBA00012418"/>
    </source>
</evidence>
<evidence type="ECO:0000256" key="11">
    <source>
        <dbReference type="HAMAP-Rule" id="MF_00059"/>
    </source>
</evidence>
<feature type="region of interest" description="Alpha C-terminal domain (alpha-CTD)" evidence="11">
    <location>
        <begin position="253"/>
        <end position="330"/>
    </location>
</feature>
<dbReference type="InterPro" id="IPR036603">
    <property type="entry name" value="RBP11-like"/>
</dbReference>
<dbReference type="RefSeq" id="WP_128699453.1">
    <property type="nucleotide sequence ID" value="NZ_CP019384.1"/>
</dbReference>
<dbReference type="GO" id="GO:0003677">
    <property type="term" value="F:DNA binding"/>
    <property type="evidence" value="ECO:0007669"/>
    <property type="project" value="UniProtKB-UniRule"/>
</dbReference>
<dbReference type="GO" id="GO:0005737">
    <property type="term" value="C:cytoplasm"/>
    <property type="evidence" value="ECO:0007669"/>
    <property type="project" value="UniProtKB-ARBA"/>
</dbReference>
<evidence type="ECO:0000256" key="8">
    <source>
        <dbReference type="ARBA" id="ARBA00032524"/>
    </source>
</evidence>
<dbReference type="GO" id="GO:0006351">
    <property type="term" value="P:DNA-templated transcription"/>
    <property type="evidence" value="ECO:0007669"/>
    <property type="project" value="UniProtKB-UniRule"/>
</dbReference>
<keyword evidence="4 11" id="KW-0240">DNA-directed RNA polymerase</keyword>
<evidence type="ECO:0000313" key="14">
    <source>
        <dbReference type="Proteomes" id="UP000287243"/>
    </source>
</evidence>
<keyword evidence="6 11" id="KW-0548">Nucleotidyltransferase</keyword>
<sequence>MGIKWKDFQLPKFLEIDEATHTGTYARFIAEPFERGFGVTLGNSLRRVLLSSIEGSAVTAVKIENVLHEFSAIEGVQEDVTDIILNIKNLILSSHSRAPKSVYIKKDKAGEVTGRDIITDGTVEVLNPDLHIATLTKDIKFNVEIEVGRGRGYVAAEVNKKEEQAIGAIPVDSAFSPVKKVAYHVENTRVGQKTDYDRLVIEVFTNGSIDPKDAMLYAANILRGHLDVFLNLGQIPEEMEEEEAMTPEEAQLYEKLRLPISELELSVRSSNCLREADIKIIADLVRKSESELLGLRNFGKKSLTEVKELIVAMGLNLGMQIDENKLKKEK</sequence>
<evidence type="ECO:0000256" key="9">
    <source>
        <dbReference type="ARBA" id="ARBA00033070"/>
    </source>
</evidence>
<reference evidence="13 14" key="1">
    <citation type="submission" date="2017-01" db="EMBL/GenBank/DDBJ databases">
        <title>First insights into the biology of 'candidatus Vampirococcus archaeovorus'.</title>
        <authorList>
            <person name="Kizina J."/>
            <person name="Jordan S."/>
            <person name="Stueber K."/>
            <person name="Reinhardt R."/>
            <person name="Harder J."/>
        </authorList>
    </citation>
    <scope>NUCLEOTIDE SEQUENCE [LARGE SCALE GENOMIC DNA]</scope>
    <source>
        <strain evidence="13 14">LiM</strain>
    </source>
</reference>
<evidence type="ECO:0000256" key="10">
    <source>
        <dbReference type="ARBA" id="ARBA00048552"/>
    </source>
</evidence>
<dbReference type="KEGG" id="vai:BU251_03225"/>
<dbReference type="SUPFAM" id="SSF56553">
    <property type="entry name" value="Insert subdomain of RNA polymerase alpha subunit"/>
    <property type="match status" value="1"/>
</dbReference>
<dbReference type="Proteomes" id="UP000287243">
    <property type="component" value="Chromosome"/>
</dbReference>
<keyword evidence="5 11" id="KW-0808">Transferase</keyword>
<comment type="subunit">
    <text evidence="11">Homodimer. The RNAP catalytic core consists of 2 alpha, 1 beta, 1 beta' and 1 omega subunit. When a sigma factor is associated with the core the holoenzyme is formed, which can initiate transcription.</text>
</comment>
<dbReference type="SUPFAM" id="SSF55257">
    <property type="entry name" value="RBP11-like subunits of RNA polymerase"/>
    <property type="match status" value="1"/>
</dbReference>
<dbReference type="InterPro" id="IPR036643">
    <property type="entry name" value="RNApol_insert_sf"/>
</dbReference>
<dbReference type="SUPFAM" id="SSF47789">
    <property type="entry name" value="C-terminal domain of RNA polymerase alpha subunit"/>
    <property type="match status" value="1"/>
</dbReference>
<gene>
    <name evidence="11" type="primary">rpoA</name>
    <name evidence="13" type="ORF">BU251_03225</name>
</gene>
<dbReference type="GO" id="GO:0000428">
    <property type="term" value="C:DNA-directed RNA polymerase complex"/>
    <property type="evidence" value="ECO:0007669"/>
    <property type="project" value="UniProtKB-KW"/>
</dbReference>
<dbReference type="HAMAP" id="MF_00059">
    <property type="entry name" value="RNApol_bact_RpoA"/>
    <property type="match status" value="1"/>
</dbReference>
<evidence type="ECO:0000256" key="3">
    <source>
        <dbReference type="ARBA" id="ARBA00015972"/>
    </source>
</evidence>